<organism evidence="2 3">
    <name type="scientific">Clavelina lepadiformis</name>
    <name type="common">Light-bulb sea squirt</name>
    <name type="synonym">Ascidia lepadiformis</name>
    <dbReference type="NCBI Taxonomy" id="159417"/>
    <lineage>
        <taxon>Eukaryota</taxon>
        <taxon>Metazoa</taxon>
        <taxon>Chordata</taxon>
        <taxon>Tunicata</taxon>
        <taxon>Ascidiacea</taxon>
        <taxon>Aplousobranchia</taxon>
        <taxon>Clavelinidae</taxon>
        <taxon>Clavelina</taxon>
    </lineage>
</organism>
<name>A0ABP0H547_CLALP</name>
<accession>A0ABP0H547</accession>
<reference evidence="2 3" key="1">
    <citation type="submission" date="2024-02" db="EMBL/GenBank/DDBJ databases">
        <authorList>
            <person name="Daric V."/>
            <person name="Darras S."/>
        </authorList>
    </citation>
    <scope>NUCLEOTIDE SEQUENCE [LARGE SCALE GENOMIC DNA]</scope>
</reference>
<feature type="region of interest" description="Disordered" evidence="1">
    <location>
        <begin position="1"/>
        <end position="22"/>
    </location>
</feature>
<dbReference type="EMBL" id="CAWYQH010000174">
    <property type="protein sequence ID" value="CAK8698538.1"/>
    <property type="molecule type" value="Genomic_DNA"/>
</dbReference>
<proteinExistence type="predicted"/>
<dbReference type="Proteomes" id="UP001642483">
    <property type="component" value="Unassembled WGS sequence"/>
</dbReference>
<protein>
    <submittedName>
        <fullName evidence="2">Uncharacterized protein</fullName>
    </submittedName>
</protein>
<sequence length="321" mass="35738">MVARPSRFNHLQLPNTEIQDDGCKQESKLEATKHSIQIKEKIDEPKAMRNCYNCVADNAVNNDSHKQDDENMEEDLSLENEDLLKNKGGDNPECIETEENIVEQAFTDQPLDLSCQGTFNMYTTSHAFPEEATKPSGEMQQMNTSSANLTGTMIHGKRGGVPIGLPTSDSSQPQVGYAHNNPFTVYQVPGQIGYPAPRIISSPTPFPMANGSANLRYSFLQPAYIAWPTRRMYCPQSKQWVQPRPQIIPLPFKTQFAPQQLTPGNTEIANGAMQVAGMPGLLQKLNADSNKGTISYQEQKSIFATYKTPTEEKVQLKVQKN</sequence>
<keyword evidence="3" id="KW-1185">Reference proteome</keyword>
<gene>
    <name evidence="2" type="ORF">CVLEPA_LOCUS31972</name>
</gene>
<evidence type="ECO:0000313" key="2">
    <source>
        <dbReference type="EMBL" id="CAK8698538.1"/>
    </source>
</evidence>
<evidence type="ECO:0000313" key="3">
    <source>
        <dbReference type="Proteomes" id="UP001642483"/>
    </source>
</evidence>
<evidence type="ECO:0000256" key="1">
    <source>
        <dbReference type="SAM" id="MobiDB-lite"/>
    </source>
</evidence>
<comment type="caution">
    <text evidence="2">The sequence shown here is derived from an EMBL/GenBank/DDBJ whole genome shotgun (WGS) entry which is preliminary data.</text>
</comment>